<accession>A0A8S5N316</accession>
<sequence length="81" mass="9157">MAISYSSKPRLIDVRLEWYVKAEEAILTGQSYTIGNRTLTRANLAEVRKMIDDLVARGAKLPGMDTDNGRGNRSKRVVFRD</sequence>
<feature type="region of interest" description="Disordered" evidence="1">
    <location>
        <begin position="62"/>
        <end position="81"/>
    </location>
</feature>
<evidence type="ECO:0000256" key="1">
    <source>
        <dbReference type="SAM" id="MobiDB-lite"/>
    </source>
</evidence>
<protein>
    <submittedName>
        <fullName evidence="2">Head to tail adaptor</fullName>
    </submittedName>
</protein>
<dbReference type="EMBL" id="BK015046">
    <property type="protein sequence ID" value="DAD88674.1"/>
    <property type="molecule type" value="Genomic_DNA"/>
</dbReference>
<feature type="compositionally biased region" description="Basic residues" evidence="1">
    <location>
        <begin position="72"/>
        <end position="81"/>
    </location>
</feature>
<evidence type="ECO:0000313" key="2">
    <source>
        <dbReference type="EMBL" id="DAD88674.1"/>
    </source>
</evidence>
<name>A0A8S5N316_9CAUD</name>
<dbReference type="InterPro" id="IPR046146">
    <property type="entry name" value="DUF6148"/>
</dbReference>
<reference evidence="2" key="1">
    <citation type="journal article" date="2021" name="Proc. Natl. Acad. Sci. U.S.A.">
        <title>A Catalog of Tens of Thousands of Viruses from Human Metagenomes Reveals Hidden Associations with Chronic Diseases.</title>
        <authorList>
            <person name="Tisza M.J."/>
            <person name="Buck C.B."/>
        </authorList>
    </citation>
    <scope>NUCLEOTIDE SEQUENCE</scope>
    <source>
        <strain evidence="2">Ctikv1</strain>
    </source>
</reference>
<organism evidence="2">
    <name type="scientific">Caudovirales sp. ctikv1</name>
    <dbReference type="NCBI Taxonomy" id="2826781"/>
    <lineage>
        <taxon>Viruses</taxon>
        <taxon>Duplodnaviria</taxon>
        <taxon>Heunggongvirae</taxon>
        <taxon>Uroviricota</taxon>
        <taxon>Caudoviricetes</taxon>
    </lineage>
</organism>
<dbReference type="Pfam" id="PF19645">
    <property type="entry name" value="DUF6148"/>
    <property type="match status" value="1"/>
</dbReference>
<proteinExistence type="predicted"/>